<accession>X1FX91</accession>
<comment type="caution">
    <text evidence="1">The sequence shown here is derived from an EMBL/GenBank/DDBJ whole genome shotgun (WGS) entry which is preliminary data.</text>
</comment>
<protein>
    <submittedName>
        <fullName evidence="1">Uncharacterized protein</fullName>
    </submittedName>
</protein>
<reference evidence="1" key="1">
    <citation type="journal article" date="2014" name="Front. Microbiol.">
        <title>High frequency of phylogenetically diverse reductive dehalogenase-homologous genes in deep subseafloor sedimentary metagenomes.</title>
        <authorList>
            <person name="Kawai M."/>
            <person name="Futagami T."/>
            <person name="Toyoda A."/>
            <person name="Takaki Y."/>
            <person name="Nishi S."/>
            <person name="Hori S."/>
            <person name="Arai W."/>
            <person name="Tsubouchi T."/>
            <person name="Morono Y."/>
            <person name="Uchiyama I."/>
            <person name="Ito T."/>
            <person name="Fujiyama A."/>
            <person name="Inagaki F."/>
            <person name="Takami H."/>
        </authorList>
    </citation>
    <scope>NUCLEOTIDE SEQUENCE</scope>
    <source>
        <strain evidence="1">Expedition CK06-06</strain>
    </source>
</reference>
<gene>
    <name evidence="1" type="ORF">S03H2_31598</name>
</gene>
<evidence type="ECO:0000313" key="1">
    <source>
        <dbReference type="EMBL" id="GAH49612.1"/>
    </source>
</evidence>
<dbReference type="EMBL" id="BARU01019172">
    <property type="protein sequence ID" value="GAH49612.1"/>
    <property type="molecule type" value="Genomic_DNA"/>
</dbReference>
<feature type="non-terminal residue" evidence="1">
    <location>
        <position position="290"/>
    </location>
</feature>
<organism evidence="1">
    <name type="scientific">marine sediment metagenome</name>
    <dbReference type="NCBI Taxonomy" id="412755"/>
    <lineage>
        <taxon>unclassified sequences</taxon>
        <taxon>metagenomes</taxon>
        <taxon>ecological metagenomes</taxon>
    </lineage>
</organism>
<dbReference type="AlphaFoldDB" id="X1FX91"/>
<feature type="non-terminal residue" evidence="1">
    <location>
        <position position="1"/>
    </location>
</feature>
<name>X1FX91_9ZZZZ</name>
<proteinExistence type="predicted"/>
<sequence length="290" mass="33313">LTPARAAEKAKIVTGAMAILNLGLWMAHTVAEVASLGQVEAISELKDMVLDPMGLSSISQQTVTIPVTELLLKPLQQHYAAEFTPEIPDIAELINIVVKDKMSLEDFKEWMKFRGFNETWSQLIWDAHFIAPDYGNLIKAFYRTDMSEERLIELMRLVDLDPDYNEEIWRVNIGEIPPVSELVNQRVKEVITQGKLDESLKFWGYPQEWSARIWDAHFMAPSLNDILTAFRRRIPVDIPEIDEGSGAITYRHVERLTISDVHQLMVLVDLDPRYQTIFDTRIYEDPSITQ</sequence>